<evidence type="ECO:0000313" key="2">
    <source>
        <dbReference type="EMBL" id="ORY99915.1"/>
    </source>
</evidence>
<feature type="region of interest" description="Disordered" evidence="1">
    <location>
        <begin position="1"/>
        <end position="55"/>
    </location>
</feature>
<dbReference type="AlphaFoldDB" id="A0A1X2HKR7"/>
<comment type="caution">
    <text evidence="2">The sequence shown here is derived from an EMBL/GenBank/DDBJ whole genome shotgun (WGS) entry which is preliminary data.</text>
</comment>
<feature type="compositionally biased region" description="Basic and acidic residues" evidence="1">
    <location>
        <begin position="39"/>
        <end position="54"/>
    </location>
</feature>
<proteinExistence type="predicted"/>
<keyword evidence="3" id="KW-1185">Reference proteome</keyword>
<dbReference type="EMBL" id="MCGN01000002">
    <property type="protein sequence ID" value="ORY99915.1"/>
    <property type="molecule type" value="Genomic_DNA"/>
</dbReference>
<organism evidence="2 3">
    <name type="scientific">Syncephalastrum racemosum</name>
    <name type="common">Filamentous fungus</name>
    <dbReference type="NCBI Taxonomy" id="13706"/>
    <lineage>
        <taxon>Eukaryota</taxon>
        <taxon>Fungi</taxon>
        <taxon>Fungi incertae sedis</taxon>
        <taxon>Mucoromycota</taxon>
        <taxon>Mucoromycotina</taxon>
        <taxon>Mucoromycetes</taxon>
        <taxon>Mucorales</taxon>
        <taxon>Syncephalastraceae</taxon>
        <taxon>Syncephalastrum</taxon>
    </lineage>
</organism>
<dbReference type="InParanoid" id="A0A1X2HKR7"/>
<dbReference type="OrthoDB" id="10628933at2759"/>
<evidence type="ECO:0000313" key="3">
    <source>
        <dbReference type="Proteomes" id="UP000242180"/>
    </source>
</evidence>
<sequence>MATPGSDTERRRCSTSYKKHKKSKNITGTVKRSKRTKASHTEHDPESEKPDDGIHLSNEINVHHEIDSQSRGIVFKNLQVDNLDISEVPDGIKIFKVEAKKYGYLRNTFPESDETTKTCAVIAREILEYHPQTLVIVSRFPTIFVKQYVSYFKATAAKLSKLEFNEYGTLRKKYQSGPKSQFAQPDFDESKPLFQNECLAFFTVEIFYRGASNSRLSTEGCDGNVSKALLILTYTMMYSCMSKEYEKDDPKRDLEFSSKSKWEKNLHAAF</sequence>
<gene>
    <name evidence="2" type="ORF">BCR43DRAFT_126948</name>
</gene>
<name>A0A1X2HKR7_SYNRA</name>
<evidence type="ECO:0000256" key="1">
    <source>
        <dbReference type="SAM" id="MobiDB-lite"/>
    </source>
</evidence>
<reference evidence="2 3" key="1">
    <citation type="submission" date="2016-07" db="EMBL/GenBank/DDBJ databases">
        <title>Pervasive Adenine N6-methylation of Active Genes in Fungi.</title>
        <authorList>
            <consortium name="DOE Joint Genome Institute"/>
            <person name="Mondo S.J."/>
            <person name="Dannebaum R.O."/>
            <person name="Kuo R.C."/>
            <person name="Labutti K."/>
            <person name="Haridas S."/>
            <person name="Kuo A."/>
            <person name="Salamov A."/>
            <person name="Ahrendt S.R."/>
            <person name="Lipzen A."/>
            <person name="Sullivan W."/>
            <person name="Andreopoulos W.B."/>
            <person name="Clum A."/>
            <person name="Lindquist E."/>
            <person name="Daum C."/>
            <person name="Ramamoorthy G.K."/>
            <person name="Gryganskyi A."/>
            <person name="Culley D."/>
            <person name="Magnuson J.K."/>
            <person name="James T.Y."/>
            <person name="O'Malley M.A."/>
            <person name="Stajich J.E."/>
            <person name="Spatafora J.W."/>
            <person name="Visel A."/>
            <person name="Grigoriev I.V."/>
        </authorList>
    </citation>
    <scope>NUCLEOTIDE SEQUENCE [LARGE SCALE GENOMIC DNA]</scope>
    <source>
        <strain evidence="2 3">NRRL 2496</strain>
    </source>
</reference>
<protein>
    <submittedName>
        <fullName evidence="2">Uncharacterized protein</fullName>
    </submittedName>
</protein>
<dbReference type="Proteomes" id="UP000242180">
    <property type="component" value="Unassembled WGS sequence"/>
</dbReference>
<accession>A0A1X2HKR7</accession>